<dbReference type="Gene3D" id="1.10.10.10">
    <property type="entry name" value="Winged helix-like DNA-binding domain superfamily/Winged helix DNA-binding domain"/>
    <property type="match status" value="1"/>
</dbReference>
<dbReference type="RefSeq" id="WP_147374165.1">
    <property type="nucleotide sequence ID" value="NZ_QXFH01000077.1"/>
</dbReference>
<evidence type="ECO:0000256" key="3">
    <source>
        <dbReference type="ARBA" id="ARBA00023082"/>
    </source>
</evidence>
<dbReference type="PRINTS" id="PR00038">
    <property type="entry name" value="HTHLUXR"/>
</dbReference>
<dbReference type="SUPFAM" id="SSF88659">
    <property type="entry name" value="Sigma3 and sigma4 domains of RNA polymerase sigma factors"/>
    <property type="match status" value="1"/>
</dbReference>
<name>A0A3A1N3E8_9FLAO</name>
<dbReference type="InterPro" id="IPR013249">
    <property type="entry name" value="RNA_pol_sigma70_r4_t2"/>
</dbReference>
<dbReference type="SMART" id="SM00421">
    <property type="entry name" value="HTH_LUXR"/>
    <property type="match status" value="1"/>
</dbReference>
<keyword evidence="7" id="KW-1185">Reference proteome</keyword>
<dbReference type="InterPro" id="IPR013324">
    <property type="entry name" value="RNA_pol_sigma_r3/r4-like"/>
</dbReference>
<dbReference type="Gene3D" id="1.10.1740.10">
    <property type="match status" value="1"/>
</dbReference>
<dbReference type="NCBIfam" id="TIGR02985">
    <property type="entry name" value="Sig70_bacteroi1"/>
    <property type="match status" value="1"/>
</dbReference>
<dbReference type="OrthoDB" id="1100095at2"/>
<comment type="similarity">
    <text evidence="1">Belongs to the sigma-70 factor family. ECF subfamily.</text>
</comment>
<dbReference type="PANTHER" id="PTHR43133:SF46">
    <property type="entry name" value="RNA POLYMERASE SIGMA-70 FACTOR ECF SUBFAMILY"/>
    <property type="match status" value="1"/>
</dbReference>
<dbReference type="CDD" id="cd06171">
    <property type="entry name" value="Sigma70_r4"/>
    <property type="match status" value="1"/>
</dbReference>
<dbReference type="Pfam" id="PF08281">
    <property type="entry name" value="Sigma70_r4_2"/>
    <property type="match status" value="1"/>
</dbReference>
<evidence type="ECO:0000256" key="1">
    <source>
        <dbReference type="ARBA" id="ARBA00010641"/>
    </source>
</evidence>
<dbReference type="InterPro" id="IPR000792">
    <property type="entry name" value="Tscrpt_reg_LuxR_C"/>
</dbReference>
<sequence length="184" mass="21985">MDQKSFNNESFLIEQLKKGCKDAYGHLFKLYHRELCNYMTAISGDPKIAEDIAQQTFIKIWDNRQKLFVSKNKLKRYLFKVAYNLFIDSQRKKKKEFQLLENLKQQAYLDMADADTSLFEERLKKVEKEIDNLPEQCKKVFIMSKREGLKYREISEQLHISIKTVEVHMAKAMKRLRAQLTIFF</sequence>
<dbReference type="Proteomes" id="UP000266067">
    <property type="component" value="Unassembled WGS sequence"/>
</dbReference>
<feature type="domain" description="HTH luxR-type" evidence="5">
    <location>
        <begin position="140"/>
        <end position="184"/>
    </location>
</feature>
<organism evidence="6 7">
    <name type="scientific">Flagellimonas lutimaris</name>
    <dbReference type="NCBI Taxonomy" id="475082"/>
    <lineage>
        <taxon>Bacteria</taxon>
        <taxon>Pseudomonadati</taxon>
        <taxon>Bacteroidota</taxon>
        <taxon>Flavobacteriia</taxon>
        <taxon>Flavobacteriales</taxon>
        <taxon>Flavobacteriaceae</taxon>
        <taxon>Flagellimonas</taxon>
    </lineage>
</organism>
<dbReference type="AlphaFoldDB" id="A0A3A1N3E8"/>
<evidence type="ECO:0000313" key="7">
    <source>
        <dbReference type="Proteomes" id="UP000266067"/>
    </source>
</evidence>
<dbReference type="GO" id="GO:0006352">
    <property type="term" value="P:DNA-templated transcription initiation"/>
    <property type="evidence" value="ECO:0007669"/>
    <property type="project" value="InterPro"/>
</dbReference>
<dbReference type="InterPro" id="IPR036388">
    <property type="entry name" value="WH-like_DNA-bd_sf"/>
</dbReference>
<evidence type="ECO:0000256" key="2">
    <source>
        <dbReference type="ARBA" id="ARBA00023015"/>
    </source>
</evidence>
<dbReference type="InterPro" id="IPR013325">
    <property type="entry name" value="RNA_pol_sigma_r2"/>
</dbReference>
<keyword evidence="4" id="KW-0804">Transcription</keyword>
<dbReference type="InterPro" id="IPR014327">
    <property type="entry name" value="RNA_pol_sigma70_bacteroid"/>
</dbReference>
<dbReference type="InterPro" id="IPR014284">
    <property type="entry name" value="RNA_pol_sigma-70_dom"/>
</dbReference>
<dbReference type="GO" id="GO:0003677">
    <property type="term" value="F:DNA binding"/>
    <property type="evidence" value="ECO:0007669"/>
    <property type="project" value="InterPro"/>
</dbReference>
<dbReference type="GO" id="GO:0016987">
    <property type="term" value="F:sigma factor activity"/>
    <property type="evidence" value="ECO:0007669"/>
    <property type="project" value="UniProtKB-KW"/>
</dbReference>
<accession>A0A3A1N3E8</accession>
<keyword evidence="3" id="KW-0731">Sigma factor</keyword>
<dbReference type="SUPFAM" id="SSF88946">
    <property type="entry name" value="Sigma2 domain of RNA polymerase sigma factors"/>
    <property type="match status" value="1"/>
</dbReference>
<gene>
    <name evidence="6" type="ORF">D2V08_15135</name>
</gene>
<evidence type="ECO:0000256" key="4">
    <source>
        <dbReference type="ARBA" id="ARBA00023163"/>
    </source>
</evidence>
<dbReference type="InterPro" id="IPR007627">
    <property type="entry name" value="RNA_pol_sigma70_r2"/>
</dbReference>
<dbReference type="NCBIfam" id="TIGR02937">
    <property type="entry name" value="sigma70-ECF"/>
    <property type="match status" value="1"/>
</dbReference>
<keyword evidence="2" id="KW-0805">Transcription regulation</keyword>
<dbReference type="Pfam" id="PF04542">
    <property type="entry name" value="Sigma70_r2"/>
    <property type="match status" value="1"/>
</dbReference>
<reference evidence="6 7" key="1">
    <citation type="submission" date="2018-08" db="EMBL/GenBank/DDBJ databases">
        <title>Proposal of Muricauda 72 sp.nov. and Muricauda NH166 sp.nov., isolated from seawater.</title>
        <authorList>
            <person name="Cheng H."/>
            <person name="Wu Y.-H."/>
            <person name="Guo L.-L."/>
            <person name="Xu X.-W."/>
        </authorList>
    </citation>
    <scope>NUCLEOTIDE SEQUENCE [LARGE SCALE GENOMIC DNA]</scope>
    <source>
        <strain evidence="6 7">KCTC 22173</strain>
    </source>
</reference>
<protein>
    <submittedName>
        <fullName evidence="6">RNA polymerase sigma-70 factor</fullName>
    </submittedName>
</protein>
<evidence type="ECO:0000313" key="6">
    <source>
        <dbReference type="EMBL" id="RIV30431.1"/>
    </source>
</evidence>
<evidence type="ECO:0000259" key="5">
    <source>
        <dbReference type="SMART" id="SM00421"/>
    </source>
</evidence>
<comment type="caution">
    <text evidence="6">The sequence shown here is derived from an EMBL/GenBank/DDBJ whole genome shotgun (WGS) entry which is preliminary data.</text>
</comment>
<dbReference type="EMBL" id="QXFH01000077">
    <property type="protein sequence ID" value="RIV30431.1"/>
    <property type="molecule type" value="Genomic_DNA"/>
</dbReference>
<proteinExistence type="inferred from homology"/>
<dbReference type="InterPro" id="IPR039425">
    <property type="entry name" value="RNA_pol_sigma-70-like"/>
</dbReference>
<dbReference type="PANTHER" id="PTHR43133">
    <property type="entry name" value="RNA POLYMERASE ECF-TYPE SIGMA FACTO"/>
    <property type="match status" value="1"/>
</dbReference>